<feature type="domain" description="ABC transmembrane type-1" evidence="8">
    <location>
        <begin position="98"/>
        <end position="309"/>
    </location>
</feature>
<dbReference type="Pfam" id="PF00528">
    <property type="entry name" value="BPD_transp_1"/>
    <property type="match status" value="1"/>
</dbReference>
<dbReference type="AlphaFoldDB" id="A0A2R7Y2L5"/>
<evidence type="ECO:0000256" key="6">
    <source>
        <dbReference type="ARBA" id="ARBA00023136"/>
    </source>
</evidence>
<dbReference type="EMBL" id="NBVN01000006">
    <property type="protein sequence ID" value="PUA31796.1"/>
    <property type="molecule type" value="Genomic_DNA"/>
</dbReference>
<protein>
    <recommendedName>
        <fullName evidence="8">ABC transmembrane type-1 domain-containing protein</fullName>
    </recommendedName>
</protein>
<dbReference type="CDD" id="cd06261">
    <property type="entry name" value="TM_PBP2"/>
    <property type="match status" value="1"/>
</dbReference>
<keyword evidence="2 7" id="KW-0813">Transport</keyword>
<feature type="transmembrane region" description="Helical" evidence="7">
    <location>
        <begin position="134"/>
        <end position="158"/>
    </location>
</feature>
<evidence type="ECO:0000256" key="3">
    <source>
        <dbReference type="ARBA" id="ARBA00022475"/>
    </source>
</evidence>
<evidence type="ECO:0000256" key="4">
    <source>
        <dbReference type="ARBA" id="ARBA00022692"/>
    </source>
</evidence>
<evidence type="ECO:0000256" key="2">
    <source>
        <dbReference type="ARBA" id="ARBA00022448"/>
    </source>
</evidence>
<dbReference type="GO" id="GO:0055085">
    <property type="term" value="P:transmembrane transport"/>
    <property type="evidence" value="ECO:0007669"/>
    <property type="project" value="InterPro"/>
</dbReference>
<dbReference type="Gene3D" id="1.10.3720.10">
    <property type="entry name" value="MetI-like"/>
    <property type="match status" value="1"/>
</dbReference>
<name>A0A2R7Y2L5_9CREN</name>
<feature type="transmembrane region" description="Helical" evidence="7">
    <location>
        <begin position="6"/>
        <end position="27"/>
    </location>
</feature>
<evidence type="ECO:0000259" key="8">
    <source>
        <dbReference type="PROSITE" id="PS50928"/>
    </source>
</evidence>
<evidence type="ECO:0000256" key="7">
    <source>
        <dbReference type="RuleBase" id="RU363032"/>
    </source>
</evidence>
<keyword evidence="4 7" id="KW-0812">Transmembrane</keyword>
<keyword evidence="5 7" id="KW-1133">Transmembrane helix</keyword>
<sequence>MVTRFLYVRLLRSLIVFLTILLIVFILPRAMPGNPASILANEYQLPSSTVKVLIEMWKLDRPWHEQLIAYFQTLFTGQWGFSYKYYPRTVYELVMERLPWTLLLLGTSSVTVFLTGVGLGVIAGWRRNTKVDSIITFSAVLIYAVPYYWLALLFQYVFGYLLKWFPITQALTPGMIYRNVFEYVADVLWHLTLPVIAMTLTAFASYTLVTRNSLVDILSEDFILALKAMGLPDRTIMRHALRNALLPPVTMLAIRLGTIVGGAVLTETVFSYPGIGYLIYESILYKDYPVLNAAFFMLSITIIVANLCADLLYMLLDPRIRYTRG</sequence>
<feature type="transmembrane region" description="Helical" evidence="7">
    <location>
        <begin position="98"/>
        <end position="122"/>
    </location>
</feature>
<dbReference type="PANTHER" id="PTHR43376:SF1">
    <property type="entry name" value="OLIGOPEPTIDE TRANSPORT SYSTEM PERMEASE PROTEIN"/>
    <property type="match status" value="1"/>
</dbReference>
<reference evidence="9 10" key="1">
    <citation type="journal article" date="2018" name="Syst. Appl. Microbiol.">
        <title>A new symbiotic nanoarchaeote (Candidatus Nanoclepta minutus) and its host (Zestosphaera tikiterensis gen. nov., sp. nov.) from a New Zealand hot spring.</title>
        <authorList>
            <person name="St John E."/>
            <person name="Liu Y."/>
            <person name="Podar M."/>
            <person name="Stott M.B."/>
            <person name="Meneghin J."/>
            <person name="Chen Z."/>
            <person name="Lagutin K."/>
            <person name="Mitchell K."/>
            <person name="Reysenbach A.L."/>
        </authorList>
    </citation>
    <scope>NUCLEOTIDE SEQUENCE [LARGE SCALE GENOMIC DNA]</scope>
    <source>
        <strain evidence="9">NZ3</strain>
    </source>
</reference>
<accession>A0A2R7Y2L5</accession>
<comment type="subcellular location">
    <subcellularLocation>
        <location evidence="1 7">Cell membrane</location>
        <topology evidence="1 7">Multi-pass membrane protein</topology>
    </subcellularLocation>
</comment>
<evidence type="ECO:0000256" key="1">
    <source>
        <dbReference type="ARBA" id="ARBA00004651"/>
    </source>
</evidence>
<dbReference type="Proteomes" id="UP000244093">
    <property type="component" value="Unassembled WGS sequence"/>
</dbReference>
<feature type="transmembrane region" description="Helical" evidence="7">
    <location>
        <begin position="290"/>
        <end position="316"/>
    </location>
</feature>
<dbReference type="GO" id="GO:0005886">
    <property type="term" value="C:plasma membrane"/>
    <property type="evidence" value="ECO:0007669"/>
    <property type="project" value="UniProtKB-SubCell"/>
</dbReference>
<dbReference type="InterPro" id="IPR000515">
    <property type="entry name" value="MetI-like"/>
</dbReference>
<dbReference type="PROSITE" id="PS50928">
    <property type="entry name" value="ABC_TM1"/>
    <property type="match status" value="1"/>
</dbReference>
<evidence type="ECO:0000256" key="5">
    <source>
        <dbReference type="ARBA" id="ARBA00022989"/>
    </source>
</evidence>
<feature type="transmembrane region" description="Helical" evidence="7">
    <location>
        <begin position="244"/>
        <end position="270"/>
    </location>
</feature>
<evidence type="ECO:0000313" key="9">
    <source>
        <dbReference type="EMBL" id="PUA31796.1"/>
    </source>
</evidence>
<comment type="caution">
    <text evidence="9">The sequence shown here is derived from an EMBL/GenBank/DDBJ whole genome shotgun (WGS) entry which is preliminary data.</text>
</comment>
<keyword evidence="3" id="KW-1003">Cell membrane</keyword>
<evidence type="ECO:0000313" key="10">
    <source>
        <dbReference type="Proteomes" id="UP000244093"/>
    </source>
</evidence>
<dbReference type="PANTHER" id="PTHR43376">
    <property type="entry name" value="OLIGOPEPTIDE TRANSPORT SYSTEM PERMEASE PROTEIN"/>
    <property type="match status" value="1"/>
</dbReference>
<proteinExistence type="inferred from homology"/>
<dbReference type="SUPFAM" id="SSF161098">
    <property type="entry name" value="MetI-like"/>
    <property type="match status" value="1"/>
</dbReference>
<keyword evidence="6 7" id="KW-0472">Membrane</keyword>
<dbReference type="InterPro" id="IPR045621">
    <property type="entry name" value="BPD_transp_1_N"/>
</dbReference>
<dbReference type="Pfam" id="PF19300">
    <property type="entry name" value="BPD_transp_1_N"/>
    <property type="match status" value="1"/>
</dbReference>
<comment type="similarity">
    <text evidence="7">Belongs to the binding-protein-dependent transport system permease family.</text>
</comment>
<dbReference type="InterPro" id="IPR035906">
    <property type="entry name" value="MetI-like_sf"/>
</dbReference>
<organism evidence="9 10">
    <name type="scientific">Zestosphaera tikiterensis</name>
    <dbReference type="NCBI Taxonomy" id="1973259"/>
    <lineage>
        <taxon>Archaea</taxon>
        <taxon>Thermoproteota</taxon>
        <taxon>Thermoprotei</taxon>
        <taxon>Desulfurococcales</taxon>
        <taxon>Desulfurococcaceae</taxon>
        <taxon>Zestosphaera</taxon>
    </lineage>
</organism>
<feature type="transmembrane region" description="Helical" evidence="7">
    <location>
        <begin position="187"/>
        <end position="209"/>
    </location>
</feature>
<gene>
    <name evidence="9" type="ORF">B7O98_08330</name>
</gene>